<dbReference type="AlphaFoldDB" id="A0A554W6U8"/>
<name>A0A554W6U8_9BURK</name>
<sequence>MPMVRHWIVAWASVDDLAFQAELPKLSLPALQRWLAQGRCTAQVNDGPETLSLPHERALARQLGWPDEDGALPWASWQHGQPQPCAWLLPCHWEISLDHMVLRPPEMLGLTWEESRALRAAWTPWAAEDGLTLTETDRPDRWLACSPLLQGWRGPSLHRVAHRRLDPAWLGGGASPQAPALRRWLEEAIMLWRDHPVNRARAEHGQPVVNGLWIDGAGCCTAGPAYGEATVALRDDLTASAMRRDVDAWRRTWQRLDADLLAPALQAAQQDGQPRWLTLCGERGWRTWCVDPSTPPAPPRRRWWPWQRRAAAVPVVEPWWIGL</sequence>
<dbReference type="EMBL" id="VJNB01000008">
    <property type="protein sequence ID" value="TSE19294.1"/>
    <property type="molecule type" value="Genomic_DNA"/>
</dbReference>
<evidence type="ECO:0000313" key="2">
    <source>
        <dbReference type="Proteomes" id="UP000315736"/>
    </source>
</evidence>
<evidence type="ECO:0000313" key="1">
    <source>
        <dbReference type="EMBL" id="TSE19294.1"/>
    </source>
</evidence>
<keyword evidence="2" id="KW-1185">Reference proteome</keyword>
<comment type="caution">
    <text evidence="1">The sequence shown here is derived from an EMBL/GenBank/DDBJ whole genome shotgun (WGS) entry which is preliminary data.</text>
</comment>
<evidence type="ECO:0008006" key="3">
    <source>
        <dbReference type="Google" id="ProtNLM"/>
    </source>
</evidence>
<accession>A0A554W6U8</accession>
<organism evidence="1 2">
    <name type="scientific">Tepidimonas alkaliphilus</name>
    <dbReference type="NCBI Taxonomy" id="2588942"/>
    <lineage>
        <taxon>Bacteria</taxon>
        <taxon>Pseudomonadati</taxon>
        <taxon>Pseudomonadota</taxon>
        <taxon>Betaproteobacteria</taxon>
        <taxon>Burkholderiales</taxon>
        <taxon>Tepidimonas</taxon>
    </lineage>
</organism>
<proteinExistence type="predicted"/>
<dbReference type="Proteomes" id="UP000315736">
    <property type="component" value="Unassembled WGS sequence"/>
</dbReference>
<protein>
    <recommendedName>
        <fullName evidence="3">Cofactor-independent phosphoglycerate mutase</fullName>
    </recommendedName>
</protein>
<reference evidence="1 2" key="1">
    <citation type="submission" date="2019-07" db="EMBL/GenBank/DDBJ databases">
        <title>Tepidimonas alkaliphilus YIM 72238 draft genome.</title>
        <authorList>
            <person name="Da Costa M.S."/>
            <person name="Froufe H.J.C."/>
            <person name="Egas C."/>
            <person name="Albuquerque L."/>
        </authorList>
    </citation>
    <scope>NUCLEOTIDE SEQUENCE [LARGE SCALE GENOMIC DNA]</scope>
    <source>
        <strain evidence="1 2">YIM 72238</strain>
    </source>
</reference>
<gene>
    <name evidence="1" type="ORF">Talka_01719</name>
</gene>